<dbReference type="InterPro" id="IPR044855">
    <property type="entry name" value="CoA-Trfase_III_dom3_sf"/>
</dbReference>
<dbReference type="eggNOG" id="COG1804">
    <property type="taxonomic scope" value="Bacteria"/>
</dbReference>
<proteinExistence type="inferred from homology"/>
<evidence type="ECO:0000256" key="3">
    <source>
        <dbReference type="SAM" id="MobiDB-lite"/>
    </source>
</evidence>
<dbReference type="InterPro" id="IPR050509">
    <property type="entry name" value="CoA-transferase_III"/>
</dbReference>
<feature type="region of interest" description="Disordered" evidence="3">
    <location>
        <begin position="372"/>
        <end position="427"/>
    </location>
</feature>
<dbReference type="AlphaFoldDB" id="Q0RIZ6"/>
<dbReference type="RefSeq" id="WP_011605011.1">
    <property type="nucleotide sequence ID" value="NC_008278.1"/>
</dbReference>
<dbReference type="PANTHER" id="PTHR48228">
    <property type="entry name" value="SUCCINYL-COA--D-CITRAMALATE COA-TRANSFERASE"/>
    <property type="match status" value="1"/>
</dbReference>
<reference evidence="4 5" key="1">
    <citation type="journal article" date="2007" name="Genome Res.">
        <title>Genome characteristics of facultatively symbiotic Frankia sp. strains reflect host range and host plant biogeography.</title>
        <authorList>
            <person name="Normand P."/>
            <person name="Lapierre P."/>
            <person name="Tisa L.S."/>
            <person name="Gogarten J.P."/>
            <person name="Alloisio N."/>
            <person name="Bagnarol E."/>
            <person name="Bassi C.A."/>
            <person name="Berry A.M."/>
            <person name="Bickhart D.M."/>
            <person name="Choisne N."/>
            <person name="Couloux A."/>
            <person name="Cournoyer B."/>
            <person name="Cruveiller S."/>
            <person name="Daubin V."/>
            <person name="Demange N."/>
            <person name="Francino M.P."/>
            <person name="Goltsman E."/>
            <person name="Huang Y."/>
            <person name="Kopp O.R."/>
            <person name="Labarre L."/>
            <person name="Lapidus A."/>
            <person name="Lavire C."/>
            <person name="Marechal J."/>
            <person name="Martinez M."/>
            <person name="Mastronunzio J.E."/>
            <person name="Mullin B.C."/>
            <person name="Niemann J."/>
            <person name="Pujic P."/>
            <person name="Rawnsley T."/>
            <person name="Rouy Z."/>
            <person name="Schenowitz C."/>
            <person name="Sellstedt A."/>
            <person name="Tavares F."/>
            <person name="Tomkins J.P."/>
            <person name="Vallenet D."/>
            <person name="Valverde C."/>
            <person name="Wall L.G."/>
            <person name="Wang Y."/>
            <person name="Medigue C."/>
            <person name="Benson D.R."/>
        </authorList>
    </citation>
    <scope>NUCLEOTIDE SEQUENCE [LARGE SCALE GENOMIC DNA]</scope>
    <source>
        <strain evidence="5">DSM 45986 / CECT 9034 / ACN14a</strain>
    </source>
</reference>
<dbReference type="Proteomes" id="UP000000657">
    <property type="component" value="Chromosome"/>
</dbReference>
<evidence type="ECO:0000256" key="1">
    <source>
        <dbReference type="ARBA" id="ARBA00008383"/>
    </source>
</evidence>
<gene>
    <name evidence="4" type="ordered locus">FRAAL3876</name>
</gene>
<feature type="compositionally biased region" description="Pro residues" evidence="3">
    <location>
        <begin position="401"/>
        <end position="415"/>
    </location>
</feature>
<name>Q0RIZ6_FRAAA</name>
<organism evidence="4 5">
    <name type="scientific">Frankia alni (strain DSM 45986 / CECT 9034 / ACN14a)</name>
    <dbReference type="NCBI Taxonomy" id="326424"/>
    <lineage>
        <taxon>Bacteria</taxon>
        <taxon>Bacillati</taxon>
        <taxon>Actinomycetota</taxon>
        <taxon>Actinomycetes</taxon>
        <taxon>Frankiales</taxon>
        <taxon>Frankiaceae</taxon>
        <taxon>Frankia</taxon>
    </lineage>
</organism>
<evidence type="ECO:0000313" key="4">
    <source>
        <dbReference type="EMBL" id="CAJ62519.1"/>
    </source>
</evidence>
<sequence length="827" mass="87003">MTTAEASTNAEAAGTGEPLDLPLTGVRVLDLTTGPLAAIGRHLAEWGADVLRVEPPGGAADRRTGRRVGGVSLAFAAANLGKRAVSLDLAQPADRERFTALLADADILLESTPPSGPEATTLDVEGIRREHPSLVVLSATPFGRTGPQAGWQATGPVFHALSGELSRSGIPGRAPLLPPGDLPYDCAAAQAVFVVLLAYLERLRTGLGDHLDFAVLDGAVAALDPGYGIAGSATAGVPASKLPRGRPEARHQYPIIPCADGFVRLCILAPRQWRAMFAWMGRPAEFADPSYDKLSTRFASTTLLPAIARFFADKTRAELEQAGQHHGVPTAAVLDLDEALESEQVRARGAFSPVELAPGMAAPFPNGVLELDGHRAGVRGPAPTLPPDSSPAAQGWGDRPIPGPGPGPDPAPGPDPQDGSVDPGRRPLAGLRVLDLGVIVVGAEQGRLLADQGADVIKVENDAFPDGSRQARDGSVMTVTFAAGHRNKRSLGLDLRSPRGKDLFRRLVADTDVVLTNYRPGTLESLGLGYDVLRSTNPAVIVVDSSAFGSTGPWSRRLGYGPLVRACAGLTAQWRYPGEPDGFSDALTVYPDHVAARIGIAGVLALLIRRRRTGIGGTVSVSQTEVMLGHAAATVADKALLRAGVEVEGPTEPDAPWGVFPTAGDDDWCVVTVRGDGDWQALCRVLDRPDLATEPALTSAYGRAGARDRIDAALTDWLAQHGAVEAMTRLQAAGIPAGAMLRVSELPSFPYYAQRGVFRLSGHPRIRQTFYLENAPVVSDRLPDPPDIPAPLLGEHTEQILRETLGRTDAETAELLSADGRIAGATR</sequence>
<dbReference type="HOGENOM" id="CLU_010587_1_0_11"/>
<dbReference type="Pfam" id="PF02515">
    <property type="entry name" value="CoA_transf_3"/>
    <property type="match status" value="2"/>
</dbReference>
<keyword evidence="5" id="KW-1185">Reference proteome</keyword>
<dbReference type="Gene3D" id="3.30.1540.10">
    <property type="entry name" value="formyl-coa transferase, domain 3"/>
    <property type="match status" value="2"/>
</dbReference>
<comment type="similarity">
    <text evidence="1">Belongs to the CoA-transferase III family.</text>
</comment>
<dbReference type="SUPFAM" id="SSF89796">
    <property type="entry name" value="CoA-transferase family III (CaiB/BaiF)"/>
    <property type="match status" value="2"/>
</dbReference>
<dbReference type="STRING" id="326424.FRAAL3876"/>
<dbReference type="OrthoDB" id="9797653at2"/>
<dbReference type="GO" id="GO:0016740">
    <property type="term" value="F:transferase activity"/>
    <property type="evidence" value="ECO:0007669"/>
    <property type="project" value="UniProtKB-KW"/>
</dbReference>
<accession>Q0RIZ6</accession>
<dbReference type="InterPro" id="IPR023606">
    <property type="entry name" value="CoA-Trfase_III_dom_1_sf"/>
</dbReference>
<evidence type="ECO:0000256" key="2">
    <source>
        <dbReference type="ARBA" id="ARBA00022679"/>
    </source>
</evidence>
<protein>
    <submittedName>
        <fullName evidence="4">Predicted acyl-CoA transferases/carnitine dehydratase</fullName>
    </submittedName>
</protein>
<dbReference type="KEGG" id="fal:FRAAL3876"/>
<dbReference type="InterPro" id="IPR003673">
    <property type="entry name" value="CoA-Trfase_fam_III"/>
</dbReference>
<dbReference type="PANTHER" id="PTHR48228:SF6">
    <property type="entry name" value="L-CARNITINE COA-TRANSFERASE"/>
    <property type="match status" value="1"/>
</dbReference>
<keyword evidence="2 4" id="KW-0808">Transferase</keyword>
<dbReference type="EMBL" id="CT573213">
    <property type="protein sequence ID" value="CAJ62519.1"/>
    <property type="molecule type" value="Genomic_DNA"/>
</dbReference>
<evidence type="ECO:0000313" key="5">
    <source>
        <dbReference type="Proteomes" id="UP000000657"/>
    </source>
</evidence>
<dbReference type="Gene3D" id="3.40.50.10540">
    <property type="entry name" value="Crotonobetainyl-coa:carnitine coa-transferase, domain 1"/>
    <property type="match status" value="2"/>
</dbReference>